<dbReference type="InterPro" id="IPR009381">
    <property type="entry name" value="Trehalose_catabolism_ThuA_prok"/>
</dbReference>
<dbReference type="EMBL" id="BAABBX010000017">
    <property type="protein sequence ID" value="GAA4194648.1"/>
    <property type="molecule type" value="Genomic_DNA"/>
</dbReference>
<evidence type="ECO:0000259" key="1">
    <source>
        <dbReference type="Pfam" id="PF06283"/>
    </source>
</evidence>
<dbReference type="Pfam" id="PF06283">
    <property type="entry name" value="ThuA"/>
    <property type="match status" value="1"/>
</dbReference>
<proteinExistence type="predicted"/>
<organism evidence="2 3">
    <name type="scientific">Gryllotalpicola kribbensis</name>
    <dbReference type="NCBI Taxonomy" id="993084"/>
    <lineage>
        <taxon>Bacteria</taxon>
        <taxon>Bacillati</taxon>
        <taxon>Actinomycetota</taxon>
        <taxon>Actinomycetes</taxon>
        <taxon>Micrococcales</taxon>
        <taxon>Microbacteriaceae</taxon>
        <taxon>Gryllotalpicola</taxon>
    </lineage>
</organism>
<reference evidence="3" key="1">
    <citation type="journal article" date="2019" name="Int. J. Syst. Evol. Microbiol.">
        <title>The Global Catalogue of Microorganisms (GCM) 10K type strain sequencing project: providing services to taxonomists for standard genome sequencing and annotation.</title>
        <authorList>
            <consortium name="The Broad Institute Genomics Platform"/>
            <consortium name="The Broad Institute Genome Sequencing Center for Infectious Disease"/>
            <person name="Wu L."/>
            <person name="Ma J."/>
        </authorList>
    </citation>
    <scope>NUCLEOTIDE SEQUENCE [LARGE SCALE GENOMIC DNA]</scope>
    <source>
        <strain evidence="3">JCM 17593</strain>
    </source>
</reference>
<dbReference type="PIRSF" id="PIRSF030013">
    <property type="entry name" value="ThuA"/>
    <property type="match status" value="1"/>
</dbReference>
<protein>
    <submittedName>
        <fullName evidence="2">Trehalose utilization protein ThuA</fullName>
    </submittedName>
</protein>
<dbReference type="RefSeq" id="WP_344778452.1">
    <property type="nucleotide sequence ID" value="NZ_BAABBX010000017.1"/>
</dbReference>
<comment type="caution">
    <text evidence="2">The sequence shown here is derived from an EMBL/GenBank/DDBJ whole genome shotgun (WGS) entry which is preliminary data.</text>
</comment>
<evidence type="ECO:0000313" key="2">
    <source>
        <dbReference type="EMBL" id="GAA4194648.1"/>
    </source>
</evidence>
<accession>A0ABP8B0J7</accession>
<dbReference type="InterPro" id="IPR029010">
    <property type="entry name" value="ThuA-like"/>
</dbReference>
<dbReference type="Proteomes" id="UP001500213">
    <property type="component" value="Unassembled WGS sequence"/>
</dbReference>
<name>A0ABP8B0J7_9MICO</name>
<dbReference type="Gene3D" id="3.40.50.880">
    <property type="match status" value="1"/>
</dbReference>
<dbReference type="InterPro" id="IPR029062">
    <property type="entry name" value="Class_I_gatase-like"/>
</dbReference>
<keyword evidence="3" id="KW-1185">Reference proteome</keyword>
<feature type="domain" description="ThuA-like" evidence="1">
    <location>
        <begin position="13"/>
        <end position="231"/>
    </location>
</feature>
<sequence>MNAIPTTSTRPLRVVVWGENRHEQVEPHVAELYPDGMHNAIKAGIEENLGEGAVVTTALLDDPEHGLTEERLAETDVLTWWGHAAHGEVSDEVVERVHRHVLEGMGLVVLHSGHWSKIFQKLMGTTCTLRWRSENDRELVWTVDPTHPIAQGVPHPIEIPQQEMYGEQFDVPKPDEIVFISSFSGGEVFRSGITYRRGNGKIFYFSPGDQDFPVYHHKDVRRVIANGVKWAASDRPARALPTLLRYETGDFFNGRGYQGAMSNHADAE</sequence>
<gene>
    <name evidence="2" type="ORF">GCM10022288_30340</name>
</gene>
<dbReference type="SUPFAM" id="SSF52317">
    <property type="entry name" value="Class I glutamine amidotransferase-like"/>
    <property type="match status" value="1"/>
</dbReference>
<evidence type="ECO:0000313" key="3">
    <source>
        <dbReference type="Proteomes" id="UP001500213"/>
    </source>
</evidence>